<dbReference type="EMBL" id="JAHJDP010000012">
    <property type="protein sequence ID" value="MBU2689618.1"/>
    <property type="molecule type" value="Genomic_DNA"/>
</dbReference>
<accession>A0A948WB39</accession>
<dbReference type="AlphaFoldDB" id="A0A948WB39"/>
<dbReference type="GO" id="GO:0000271">
    <property type="term" value="P:polysaccharide biosynthetic process"/>
    <property type="evidence" value="ECO:0007669"/>
    <property type="project" value="TreeGrafter"/>
</dbReference>
<comment type="similarity">
    <text evidence="3">Belongs to the DegT/DnrJ/EryC1 family.</text>
</comment>
<dbReference type="Gene3D" id="3.90.1150.10">
    <property type="entry name" value="Aspartate Aminotransferase, domain 1"/>
    <property type="match status" value="1"/>
</dbReference>
<dbReference type="GO" id="GO:0030170">
    <property type="term" value="F:pyridoxal phosphate binding"/>
    <property type="evidence" value="ECO:0007669"/>
    <property type="project" value="TreeGrafter"/>
</dbReference>
<evidence type="ECO:0000313" key="5">
    <source>
        <dbReference type="Proteomes" id="UP000777784"/>
    </source>
</evidence>
<name>A0A948WB39_UNCEI</name>
<dbReference type="GO" id="GO:0008483">
    <property type="term" value="F:transaminase activity"/>
    <property type="evidence" value="ECO:0007669"/>
    <property type="project" value="UniProtKB-KW"/>
</dbReference>
<dbReference type="CDD" id="cd00616">
    <property type="entry name" value="AHBA_syn"/>
    <property type="match status" value="1"/>
</dbReference>
<dbReference type="PANTHER" id="PTHR30244">
    <property type="entry name" value="TRANSAMINASE"/>
    <property type="match status" value="1"/>
</dbReference>
<protein>
    <submittedName>
        <fullName evidence="4">DegT/DnrJ/EryC1/StrS aminotransferase family protein</fullName>
    </submittedName>
</protein>
<evidence type="ECO:0000256" key="1">
    <source>
        <dbReference type="PIRSR" id="PIRSR000390-1"/>
    </source>
</evidence>
<evidence type="ECO:0000256" key="2">
    <source>
        <dbReference type="PIRSR" id="PIRSR000390-2"/>
    </source>
</evidence>
<keyword evidence="4" id="KW-0032">Aminotransferase</keyword>
<proteinExistence type="inferred from homology"/>
<keyword evidence="2 3" id="KW-0663">Pyridoxal phosphate</keyword>
<dbReference type="PANTHER" id="PTHR30244:SF34">
    <property type="entry name" value="DTDP-4-AMINO-4,6-DIDEOXYGALACTOSE TRANSAMINASE"/>
    <property type="match status" value="1"/>
</dbReference>
<dbReference type="InterPro" id="IPR015424">
    <property type="entry name" value="PyrdxlP-dep_Trfase"/>
</dbReference>
<dbReference type="InterPro" id="IPR015421">
    <property type="entry name" value="PyrdxlP-dep_Trfase_major"/>
</dbReference>
<feature type="active site" description="Proton acceptor" evidence="1">
    <location>
        <position position="199"/>
    </location>
</feature>
<dbReference type="PIRSF" id="PIRSF000390">
    <property type="entry name" value="PLP_StrS"/>
    <property type="match status" value="1"/>
</dbReference>
<dbReference type="Gene3D" id="3.40.640.10">
    <property type="entry name" value="Type I PLP-dependent aspartate aminotransferase-like (Major domain)"/>
    <property type="match status" value="1"/>
</dbReference>
<evidence type="ECO:0000256" key="3">
    <source>
        <dbReference type="RuleBase" id="RU004508"/>
    </source>
</evidence>
<dbReference type="Pfam" id="PF01041">
    <property type="entry name" value="DegT_DnrJ_EryC1"/>
    <property type="match status" value="1"/>
</dbReference>
<gene>
    <name evidence="4" type="ORF">KJ970_01700</name>
</gene>
<keyword evidence="4" id="KW-0808">Transferase</keyword>
<dbReference type="InterPro" id="IPR000653">
    <property type="entry name" value="DegT/StrS_aminotransferase"/>
</dbReference>
<dbReference type="Proteomes" id="UP000777784">
    <property type="component" value="Unassembled WGS sequence"/>
</dbReference>
<feature type="modified residue" description="N6-(pyridoxal phosphate)lysine" evidence="2">
    <location>
        <position position="199"/>
    </location>
</feature>
<dbReference type="SUPFAM" id="SSF53383">
    <property type="entry name" value="PLP-dependent transferases"/>
    <property type="match status" value="1"/>
</dbReference>
<dbReference type="InterPro" id="IPR015422">
    <property type="entry name" value="PyrdxlP-dep_Trfase_small"/>
</dbReference>
<sequence>MNSSHEKLALEGGQPVRDDFLVFGSPDIREAEIDEVVATLRSGWIGTGPRAARFETDFRDYIGAKYAVALNSCTAGIHLSLIGLGIRPGDEVLTTPMTFASTANVIHHVGARPVFVDCRKDTLCIDPDLVAAAITEKTKGLIPVHFAGRPCDMGKLMATARRHQLKVIEDAAHAVESVAQGRKVGTIADTTCFSFYVTKNVITGEGGMVTTESEEVANWIKVAGLHGLTKDAWKRYSDEGFRHYEVIFAGYKYNMMDLQAAIGLHQLKRVNKNYKRRQKLWAEYKEAFADLPIDLPPPVPEGDLHAYHLFTLLLKLDELRWSRDKVMEALHHEGIGTGIHYIALHLHPFYRDRYGYRRGEFPNAEWISDRVLSLPFSTKLTERDAEDVMRAVRKVLHAAQK</sequence>
<reference evidence="4" key="1">
    <citation type="submission" date="2021-05" db="EMBL/GenBank/DDBJ databases">
        <title>Energy efficiency and biological interactions define the core microbiome of deep oligotrophic groundwater.</title>
        <authorList>
            <person name="Mehrshad M."/>
            <person name="Lopez-Fernandez M."/>
            <person name="Bell E."/>
            <person name="Bernier-Latmani R."/>
            <person name="Bertilsson S."/>
            <person name="Dopson M."/>
        </authorList>
    </citation>
    <scope>NUCLEOTIDE SEQUENCE</scope>
    <source>
        <strain evidence="4">Modern_marine.mb.64</strain>
    </source>
</reference>
<evidence type="ECO:0000313" key="4">
    <source>
        <dbReference type="EMBL" id="MBU2689618.1"/>
    </source>
</evidence>
<organism evidence="4 5">
    <name type="scientific">Eiseniibacteriota bacterium</name>
    <dbReference type="NCBI Taxonomy" id="2212470"/>
    <lineage>
        <taxon>Bacteria</taxon>
        <taxon>Candidatus Eiseniibacteriota</taxon>
    </lineage>
</organism>
<comment type="caution">
    <text evidence="4">The sequence shown here is derived from an EMBL/GenBank/DDBJ whole genome shotgun (WGS) entry which is preliminary data.</text>
</comment>